<keyword evidence="6" id="KW-1185">Reference proteome</keyword>
<organism evidence="5 6">
    <name type="scientific">Paenibacillus methanolicus</name>
    <dbReference type="NCBI Taxonomy" id="582686"/>
    <lineage>
        <taxon>Bacteria</taxon>
        <taxon>Bacillati</taxon>
        <taxon>Bacillota</taxon>
        <taxon>Bacilli</taxon>
        <taxon>Bacillales</taxon>
        <taxon>Paenibacillaceae</taxon>
        <taxon>Paenibacillus</taxon>
    </lineage>
</organism>
<dbReference type="Gene3D" id="1.10.10.60">
    <property type="entry name" value="Homeodomain-like"/>
    <property type="match status" value="2"/>
</dbReference>
<dbReference type="GO" id="GO:0043565">
    <property type="term" value="F:sequence-specific DNA binding"/>
    <property type="evidence" value="ECO:0007669"/>
    <property type="project" value="InterPro"/>
</dbReference>
<feature type="domain" description="HTH araC/xylS-type" evidence="4">
    <location>
        <begin position="8"/>
        <end position="106"/>
    </location>
</feature>
<keyword evidence="1" id="KW-0805">Transcription regulation</keyword>
<keyword evidence="2 5" id="KW-0238">DNA-binding</keyword>
<evidence type="ECO:0000259" key="4">
    <source>
        <dbReference type="PROSITE" id="PS01124"/>
    </source>
</evidence>
<dbReference type="Gene3D" id="3.20.80.10">
    <property type="entry name" value="Regulatory factor, effector binding domain"/>
    <property type="match status" value="1"/>
</dbReference>
<dbReference type="SUPFAM" id="SSF55136">
    <property type="entry name" value="Probable bacterial effector-binding domain"/>
    <property type="match status" value="1"/>
</dbReference>
<dbReference type="Pfam" id="PF12833">
    <property type="entry name" value="HTH_18"/>
    <property type="match status" value="1"/>
</dbReference>
<dbReference type="AlphaFoldDB" id="A0A5S5CFS5"/>
<dbReference type="SMART" id="SM00342">
    <property type="entry name" value="HTH_ARAC"/>
    <property type="match status" value="1"/>
</dbReference>
<reference evidence="5 6" key="1">
    <citation type="submission" date="2019-07" db="EMBL/GenBank/DDBJ databases">
        <title>Genomic Encyclopedia of Type Strains, Phase III (KMG-III): the genomes of soil and plant-associated and newly described type strains.</title>
        <authorList>
            <person name="Whitman W."/>
        </authorList>
    </citation>
    <scope>NUCLEOTIDE SEQUENCE [LARGE SCALE GENOMIC DNA]</scope>
    <source>
        <strain evidence="5 6">BL24</strain>
    </source>
</reference>
<dbReference type="EMBL" id="VNHS01000002">
    <property type="protein sequence ID" value="TYP77538.1"/>
    <property type="molecule type" value="Genomic_DNA"/>
</dbReference>
<evidence type="ECO:0000256" key="1">
    <source>
        <dbReference type="ARBA" id="ARBA00023015"/>
    </source>
</evidence>
<dbReference type="Proteomes" id="UP000323257">
    <property type="component" value="Unassembled WGS sequence"/>
</dbReference>
<accession>A0A5S5CFS5</accession>
<dbReference type="OrthoDB" id="9801123at2"/>
<dbReference type="InterPro" id="IPR018060">
    <property type="entry name" value="HTH_AraC"/>
</dbReference>
<evidence type="ECO:0000256" key="3">
    <source>
        <dbReference type="ARBA" id="ARBA00023163"/>
    </source>
</evidence>
<dbReference type="GO" id="GO:0003700">
    <property type="term" value="F:DNA-binding transcription factor activity"/>
    <property type="evidence" value="ECO:0007669"/>
    <property type="project" value="InterPro"/>
</dbReference>
<dbReference type="InterPro" id="IPR011256">
    <property type="entry name" value="Reg_factor_effector_dom_sf"/>
</dbReference>
<dbReference type="RefSeq" id="WP_148928050.1">
    <property type="nucleotide sequence ID" value="NZ_VNHS01000002.1"/>
</dbReference>
<dbReference type="PROSITE" id="PS01124">
    <property type="entry name" value="HTH_ARAC_FAMILY_2"/>
    <property type="match status" value="1"/>
</dbReference>
<evidence type="ECO:0000313" key="6">
    <source>
        <dbReference type="Proteomes" id="UP000323257"/>
    </source>
</evidence>
<dbReference type="PANTHER" id="PTHR47504">
    <property type="entry name" value="RIGHT ORIGIN-BINDING PROTEIN"/>
    <property type="match status" value="1"/>
</dbReference>
<dbReference type="SUPFAM" id="SSF46689">
    <property type="entry name" value="Homeodomain-like"/>
    <property type="match status" value="2"/>
</dbReference>
<gene>
    <name evidence="5" type="ORF">BCM02_10298</name>
</gene>
<dbReference type="InterPro" id="IPR029441">
    <property type="entry name" value="Cass2"/>
</dbReference>
<dbReference type="InterPro" id="IPR050959">
    <property type="entry name" value="MarA-like"/>
</dbReference>
<evidence type="ECO:0000313" key="5">
    <source>
        <dbReference type="EMBL" id="TYP77538.1"/>
    </source>
</evidence>
<keyword evidence="3" id="KW-0804">Transcription</keyword>
<protein>
    <submittedName>
        <fullName evidence="5">AraC-like DNA-binding protein</fullName>
    </submittedName>
</protein>
<evidence type="ECO:0000256" key="2">
    <source>
        <dbReference type="ARBA" id="ARBA00023125"/>
    </source>
</evidence>
<dbReference type="InterPro" id="IPR009057">
    <property type="entry name" value="Homeodomain-like_sf"/>
</dbReference>
<dbReference type="PANTHER" id="PTHR47504:SF5">
    <property type="entry name" value="RIGHT ORIGIN-BINDING PROTEIN"/>
    <property type="match status" value="1"/>
</dbReference>
<proteinExistence type="predicted"/>
<dbReference type="Pfam" id="PF14526">
    <property type="entry name" value="Cass2"/>
    <property type="match status" value="1"/>
</dbReference>
<comment type="caution">
    <text evidence="5">The sequence shown here is derived from an EMBL/GenBank/DDBJ whole genome shotgun (WGS) entry which is preliminary data.</text>
</comment>
<sequence length="459" mass="50332">MRSESAIQPAIDYVEANLGEPLELAQIAHAAAMSVPNLYRLFYAATGHPIKTYIRNRRINEAANRLRHTALPAIEIAFDCGFDTYQTFLRTFKRTTGLTPVQYRESANIYSFESFDAPGPSVTAGGREEALDRCSDVRVMHLPPMQGLGYMHAADAEEGIEEAAMARFRALLTGAGVDIAQVRLFGWNVDLPDEAMTSRCGYRLVAVHEQAQLAAQGDLRPASLPEGMHAAAWAPSGPGDAITDAWNRLLGEWLPRSAFELRSGIFLEEYQQFGGRIARMKLYLPVSRGREAVSIMIEERPPVRGIGFRAEGEQCEAHADEAAVRWLTERIPRPARRPRLYMGSGSSPDGKPYCQLVLAFDGVIEPGGGGDETELEGGLFACLRARVHGPMGGVKESVLRFLAGSPEYATDPGRCGYVYYEPDSAAAPAPRPMDVRQPFSAIAVCCVPARRRLKEEGKT</sequence>
<name>A0A5S5CFS5_9BACL</name>